<organism evidence="1 2">
    <name type="scientific">Peronosclerospora sorghi</name>
    <dbReference type="NCBI Taxonomy" id="230839"/>
    <lineage>
        <taxon>Eukaryota</taxon>
        <taxon>Sar</taxon>
        <taxon>Stramenopiles</taxon>
        <taxon>Oomycota</taxon>
        <taxon>Peronosporomycetes</taxon>
        <taxon>Peronosporales</taxon>
        <taxon>Peronosporaceae</taxon>
        <taxon>Peronosclerospora</taxon>
    </lineage>
</organism>
<evidence type="ECO:0000313" key="2">
    <source>
        <dbReference type="Proteomes" id="UP001163321"/>
    </source>
</evidence>
<sequence length="112" mass="12134">MNETYSELFVGTGLIIFNSVDLIAGIALCIYSLYIGSNHYTPTWLYGSVLVVASIMSSCGLAFPRCSRCMALSSKVLGWIAVAELGLAVVIFTQGGAIDNFLLEHSHELKLR</sequence>
<keyword evidence="2" id="KW-1185">Reference proteome</keyword>
<comment type="caution">
    <text evidence="1">The sequence shown here is derived from an EMBL/GenBank/DDBJ whole genome shotgun (WGS) entry which is preliminary data.</text>
</comment>
<proteinExistence type="predicted"/>
<protein>
    <submittedName>
        <fullName evidence="1">Uncharacterized protein</fullName>
    </submittedName>
</protein>
<gene>
    <name evidence="1" type="ORF">PsorP6_006953</name>
</gene>
<accession>A0ACC0W8A5</accession>
<dbReference type="Proteomes" id="UP001163321">
    <property type="component" value="Chromosome 3"/>
</dbReference>
<dbReference type="EMBL" id="CM047582">
    <property type="protein sequence ID" value="KAI9915053.1"/>
    <property type="molecule type" value="Genomic_DNA"/>
</dbReference>
<evidence type="ECO:0000313" key="1">
    <source>
        <dbReference type="EMBL" id="KAI9915053.1"/>
    </source>
</evidence>
<name>A0ACC0W8A5_9STRA</name>
<reference evidence="1 2" key="1">
    <citation type="journal article" date="2022" name="bioRxiv">
        <title>The genome of the oomycete Peronosclerospora sorghi, a cosmopolitan pathogen of maize and sorghum, is inflated with dispersed pseudogenes.</title>
        <authorList>
            <person name="Fletcher K."/>
            <person name="Martin F."/>
            <person name="Isakeit T."/>
            <person name="Cavanaugh K."/>
            <person name="Magill C."/>
            <person name="Michelmore R."/>
        </authorList>
    </citation>
    <scope>NUCLEOTIDE SEQUENCE [LARGE SCALE GENOMIC DNA]</scope>
    <source>
        <strain evidence="1">P6</strain>
    </source>
</reference>